<dbReference type="EC" id="2.7.13.3" evidence="4"/>
<evidence type="ECO:0000256" key="9">
    <source>
        <dbReference type="ARBA" id="ARBA00022679"/>
    </source>
</evidence>
<evidence type="ECO:0000256" key="16">
    <source>
        <dbReference type="ARBA" id="ARBA00023014"/>
    </source>
</evidence>
<dbReference type="InterPro" id="IPR005467">
    <property type="entry name" value="His_kinase_dom"/>
</dbReference>
<evidence type="ECO:0000256" key="5">
    <source>
        <dbReference type="ARBA" id="ARBA00017322"/>
    </source>
</evidence>
<dbReference type="InterPro" id="IPR036890">
    <property type="entry name" value="HATPase_C_sf"/>
</dbReference>
<keyword evidence="19" id="KW-0472">Membrane</keyword>
<dbReference type="Pfam" id="PF07730">
    <property type="entry name" value="HisKA_3"/>
    <property type="match status" value="1"/>
</dbReference>
<evidence type="ECO:0000256" key="1">
    <source>
        <dbReference type="ARBA" id="ARBA00000085"/>
    </source>
</evidence>
<evidence type="ECO:0000256" key="6">
    <source>
        <dbReference type="ARBA" id="ARBA00022485"/>
    </source>
</evidence>
<organism evidence="21 22">
    <name type="scientific">Gordonia alkaliphila</name>
    <dbReference type="NCBI Taxonomy" id="1053547"/>
    <lineage>
        <taxon>Bacteria</taxon>
        <taxon>Bacillati</taxon>
        <taxon>Actinomycetota</taxon>
        <taxon>Actinomycetes</taxon>
        <taxon>Mycobacteriales</taxon>
        <taxon>Gordoniaceae</taxon>
        <taxon>Gordonia</taxon>
    </lineage>
</organism>
<reference evidence="22" key="1">
    <citation type="journal article" date="2019" name="Int. J. Syst. Evol. Microbiol.">
        <title>The Global Catalogue of Microorganisms (GCM) 10K type strain sequencing project: providing services to taxonomists for standard genome sequencing and annotation.</title>
        <authorList>
            <consortium name="The Broad Institute Genomics Platform"/>
            <consortium name="The Broad Institute Genome Sequencing Center for Infectious Disease"/>
            <person name="Wu L."/>
            <person name="Ma J."/>
        </authorList>
    </citation>
    <scope>NUCLEOTIDE SEQUENCE [LARGE SCALE GENOMIC DNA]</scope>
    <source>
        <strain evidence="22">JCM 18077</strain>
    </source>
</reference>
<evidence type="ECO:0000256" key="17">
    <source>
        <dbReference type="ARBA" id="ARBA00024827"/>
    </source>
</evidence>
<evidence type="ECO:0000256" key="8">
    <source>
        <dbReference type="ARBA" id="ARBA00022553"/>
    </source>
</evidence>
<accession>A0ABP8ZCW0</accession>
<keyword evidence="19" id="KW-0812">Transmembrane</keyword>
<evidence type="ECO:0000256" key="3">
    <source>
        <dbReference type="ARBA" id="ARBA00004496"/>
    </source>
</evidence>
<keyword evidence="13" id="KW-0067">ATP-binding</keyword>
<dbReference type="Gene3D" id="1.20.5.1930">
    <property type="match status" value="1"/>
</dbReference>
<comment type="cofactor">
    <cofactor evidence="2">
        <name>[4Fe-4S] cluster</name>
        <dbReference type="ChEBI" id="CHEBI:49883"/>
    </cofactor>
</comment>
<feature type="transmembrane region" description="Helical" evidence="19">
    <location>
        <begin position="84"/>
        <end position="117"/>
    </location>
</feature>
<evidence type="ECO:0000256" key="15">
    <source>
        <dbReference type="ARBA" id="ARBA00023012"/>
    </source>
</evidence>
<dbReference type="PANTHER" id="PTHR24421:SF10">
    <property type="entry name" value="NITRATE_NITRITE SENSOR PROTEIN NARQ"/>
    <property type="match status" value="1"/>
</dbReference>
<evidence type="ECO:0000256" key="12">
    <source>
        <dbReference type="ARBA" id="ARBA00022777"/>
    </source>
</evidence>
<dbReference type="InterPro" id="IPR050482">
    <property type="entry name" value="Sensor_HK_TwoCompSys"/>
</dbReference>
<feature type="domain" description="Histidine kinase" evidence="20">
    <location>
        <begin position="312"/>
        <end position="402"/>
    </location>
</feature>
<keyword evidence="10" id="KW-0479">Metal-binding</keyword>
<feature type="transmembrane region" description="Helical" evidence="19">
    <location>
        <begin position="27"/>
        <end position="45"/>
    </location>
</feature>
<keyword evidence="14" id="KW-0408">Iron</keyword>
<evidence type="ECO:0000256" key="4">
    <source>
        <dbReference type="ARBA" id="ARBA00012438"/>
    </source>
</evidence>
<comment type="caution">
    <text evidence="21">The sequence shown here is derived from an EMBL/GenBank/DDBJ whole genome shotgun (WGS) entry which is preliminary data.</text>
</comment>
<keyword evidence="22" id="KW-1185">Reference proteome</keyword>
<dbReference type="InterPro" id="IPR017205">
    <property type="entry name" value="Sig_transdc_His_kinase_ChrS"/>
</dbReference>
<keyword evidence="11" id="KW-0547">Nucleotide-binding</keyword>
<comment type="subcellular location">
    <subcellularLocation>
        <location evidence="3">Cytoplasm</location>
    </subcellularLocation>
</comment>
<protein>
    <recommendedName>
        <fullName evidence="5">Oxygen sensor histidine kinase NreB</fullName>
        <ecNumber evidence="4">2.7.13.3</ecNumber>
    </recommendedName>
    <alternativeName>
        <fullName evidence="18">Nitrogen regulation protein B</fullName>
    </alternativeName>
</protein>
<name>A0ABP8ZCW0_9ACTN</name>
<evidence type="ECO:0000313" key="22">
    <source>
        <dbReference type="Proteomes" id="UP001500822"/>
    </source>
</evidence>
<dbReference type="SMART" id="SM00387">
    <property type="entry name" value="HATPase_c"/>
    <property type="match status" value="1"/>
</dbReference>
<evidence type="ECO:0000256" key="11">
    <source>
        <dbReference type="ARBA" id="ARBA00022741"/>
    </source>
</evidence>
<dbReference type="Proteomes" id="UP001500822">
    <property type="component" value="Unassembled WGS sequence"/>
</dbReference>
<evidence type="ECO:0000259" key="20">
    <source>
        <dbReference type="PROSITE" id="PS50109"/>
    </source>
</evidence>
<dbReference type="InterPro" id="IPR004358">
    <property type="entry name" value="Sig_transdc_His_kin-like_C"/>
</dbReference>
<dbReference type="PRINTS" id="PR00344">
    <property type="entry name" value="BCTRLSENSOR"/>
</dbReference>
<keyword evidence="7" id="KW-0963">Cytoplasm</keyword>
<dbReference type="EMBL" id="BAABIE010000011">
    <property type="protein sequence ID" value="GAA4752943.1"/>
    <property type="molecule type" value="Genomic_DNA"/>
</dbReference>
<dbReference type="InterPro" id="IPR011712">
    <property type="entry name" value="Sig_transdc_His_kin_sub3_dim/P"/>
</dbReference>
<sequence length="408" mass="42763">MEARTAPGPDTGDVPTTDRRQLTVDRYIQWGGHLLFAVLMAVGLLRAVQDTASNNLAAVPGATALAGWYLFGVMAITVRHKQIAVMWTLVLLAGWAVLTVFAPDFIWLAFVLAMLAWHFLPRALAIPAELVIAAVAVAASLATEPEGAGAVVGPVIGIATAVAVTEAVRRVIDASAARDALLQELASTQLRLAQTERETMLAAERERMGGEIHDGVGQALAGIVMLLQSATDRSSPPPQQRAQALTALDMATSALAQTRGFLRSLDTPTVAPDELLEGLSAAVEQARRLGLPTELHVHGDAAGLDHEVRATLLRTAQESLANAVRHAHAKRAVVTLTVLDDEVHLDVVDDGRGFDPSHTGGHGTGFGLAALLARVERAGGTATIETDLGDGTTIGVCLPLPTPTEGAR</sequence>
<keyword evidence="15" id="KW-0902">Two-component regulatory system</keyword>
<keyword evidence="12 21" id="KW-0418">Kinase</keyword>
<comment type="catalytic activity">
    <reaction evidence="1">
        <text>ATP + protein L-histidine = ADP + protein N-phospho-L-histidine.</text>
        <dbReference type="EC" id="2.7.13.3"/>
    </reaction>
</comment>
<dbReference type="CDD" id="cd16917">
    <property type="entry name" value="HATPase_UhpB-NarQ-NarX-like"/>
    <property type="match status" value="1"/>
</dbReference>
<evidence type="ECO:0000313" key="21">
    <source>
        <dbReference type="EMBL" id="GAA4752943.1"/>
    </source>
</evidence>
<evidence type="ECO:0000256" key="7">
    <source>
        <dbReference type="ARBA" id="ARBA00022490"/>
    </source>
</evidence>
<keyword evidence="9" id="KW-0808">Transferase</keyword>
<dbReference type="PIRSF" id="PIRSF037434">
    <property type="entry name" value="STHK_ChrS"/>
    <property type="match status" value="1"/>
</dbReference>
<evidence type="ECO:0000256" key="13">
    <source>
        <dbReference type="ARBA" id="ARBA00022840"/>
    </source>
</evidence>
<proteinExistence type="predicted"/>
<keyword evidence="6" id="KW-0004">4Fe-4S</keyword>
<keyword evidence="16" id="KW-0411">Iron-sulfur</keyword>
<comment type="function">
    <text evidence="17">Member of the two-component regulatory system NreB/NreC involved in the control of dissimilatory nitrate/nitrite reduction in response to oxygen. NreB functions as a direct oxygen sensor histidine kinase which is autophosphorylated, in the absence of oxygen, probably at the conserved histidine residue, and transfers its phosphate group probably to a conserved aspartate residue of NreC. NreB/NreC activates the expression of the nitrate (narGHJI) and nitrite (nir) reductase operons, as well as the putative nitrate transporter gene narT.</text>
</comment>
<dbReference type="Pfam" id="PF02518">
    <property type="entry name" value="HATPase_c"/>
    <property type="match status" value="1"/>
</dbReference>
<dbReference type="SUPFAM" id="SSF55874">
    <property type="entry name" value="ATPase domain of HSP90 chaperone/DNA topoisomerase II/histidine kinase"/>
    <property type="match status" value="1"/>
</dbReference>
<keyword evidence="8" id="KW-0597">Phosphoprotein</keyword>
<evidence type="ECO:0000256" key="10">
    <source>
        <dbReference type="ARBA" id="ARBA00022723"/>
    </source>
</evidence>
<keyword evidence="19" id="KW-1133">Transmembrane helix</keyword>
<gene>
    <name evidence="21" type="ORF">GCM10023217_25090</name>
</gene>
<evidence type="ECO:0000256" key="18">
    <source>
        <dbReference type="ARBA" id="ARBA00030800"/>
    </source>
</evidence>
<feature type="transmembrane region" description="Helical" evidence="19">
    <location>
        <begin position="57"/>
        <end position="78"/>
    </location>
</feature>
<evidence type="ECO:0000256" key="19">
    <source>
        <dbReference type="SAM" id="Phobius"/>
    </source>
</evidence>
<dbReference type="Gene3D" id="3.30.565.10">
    <property type="entry name" value="Histidine kinase-like ATPase, C-terminal domain"/>
    <property type="match status" value="1"/>
</dbReference>
<evidence type="ECO:0000256" key="2">
    <source>
        <dbReference type="ARBA" id="ARBA00001966"/>
    </source>
</evidence>
<evidence type="ECO:0000256" key="14">
    <source>
        <dbReference type="ARBA" id="ARBA00023004"/>
    </source>
</evidence>
<dbReference type="PANTHER" id="PTHR24421">
    <property type="entry name" value="NITRATE/NITRITE SENSOR PROTEIN NARX-RELATED"/>
    <property type="match status" value="1"/>
</dbReference>
<dbReference type="PROSITE" id="PS50109">
    <property type="entry name" value="HIS_KIN"/>
    <property type="match status" value="1"/>
</dbReference>
<dbReference type="InterPro" id="IPR003594">
    <property type="entry name" value="HATPase_dom"/>
</dbReference>
<dbReference type="GO" id="GO:0016301">
    <property type="term" value="F:kinase activity"/>
    <property type="evidence" value="ECO:0007669"/>
    <property type="project" value="UniProtKB-KW"/>
</dbReference>